<dbReference type="AlphaFoldDB" id="A0A087X6G5"/>
<reference evidence="5" key="2">
    <citation type="submission" date="2025-08" db="UniProtKB">
        <authorList>
            <consortium name="Ensembl"/>
        </authorList>
    </citation>
    <scope>IDENTIFICATION</scope>
</reference>
<evidence type="ECO:0000256" key="2">
    <source>
        <dbReference type="ARBA" id="ARBA00022786"/>
    </source>
</evidence>
<dbReference type="EMBL" id="AYCK01026633">
    <property type="status" value="NOT_ANNOTATED_CDS"/>
    <property type="molecule type" value="Genomic_DNA"/>
</dbReference>
<evidence type="ECO:0000256" key="1">
    <source>
        <dbReference type="ARBA" id="ARBA00022679"/>
    </source>
</evidence>
<reference evidence="5" key="3">
    <citation type="submission" date="2025-09" db="UniProtKB">
        <authorList>
            <consortium name="Ensembl"/>
        </authorList>
    </citation>
    <scope>IDENTIFICATION</scope>
</reference>
<name>A0A087X6G5_POEFO</name>
<reference evidence="6" key="1">
    <citation type="submission" date="2013-10" db="EMBL/GenBank/DDBJ databases">
        <authorList>
            <person name="Schartl M."/>
            <person name="Warren W."/>
        </authorList>
    </citation>
    <scope>NUCLEOTIDE SEQUENCE [LARGE SCALE GENOMIC DNA]</scope>
    <source>
        <strain evidence="6">female</strain>
    </source>
</reference>
<evidence type="ECO:0000313" key="5">
    <source>
        <dbReference type="Ensembl" id="ENSPFOP00000001368.2"/>
    </source>
</evidence>
<proteinExistence type="predicted"/>
<feature type="domain" description="HECT" evidence="4">
    <location>
        <begin position="255"/>
        <end position="279"/>
    </location>
</feature>
<keyword evidence="6" id="KW-1185">Reference proteome</keyword>
<dbReference type="GeneTree" id="ENSGT00460000041731"/>
<evidence type="ECO:0000256" key="3">
    <source>
        <dbReference type="PROSITE-ProRule" id="PRU00104"/>
    </source>
</evidence>
<dbReference type="eggNOG" id="ENOG502SDKD">
    <property type="taxonomic scope" value="Eukaryota"/>
</dbReference>
<dbReference type="Gene3D" id="3.90.1750.10">
    <property type="entry name" value="Hect, E3 ligase catalytic domains"/>
    <property type="match status" value="1"/>
</dbReference>
<sequence length="579" mass="65278">IIPTSSEEIAHLQAGLGKRTLSIQSDLTHRELSSLFNTTYPKMQDLQDRWLLYKASVLKGGNGRRKLFPVLLEAEGYTGSLIKRASIGGKHMLYIMPLQDELDLTPLPADSPEFALMPKAACKKCNASMPLQMLTLHIEQCSELSSSDSEIFSLCKPATHYNTDEIKCPLCNKLFPLLDIEVHASCCGERFLCNCFHVLLRKKIYLYSEDDVVKWAATQVDPSKTFDICVSKDSVVERGLILWQRQKNGGPVNPLKVSFLGEIGVDTGALRKEFLTIMVAGIERRLFEGDSDRGKIPKYSFNDLDKQLFKVAGEIFAVSLAQGGPAPCFLQEWCYHYLVTGEIETQGMYDAELSTLITKIKDASDLSVYSEDILECGYTGPIDTEHMNSILRAVSLHATTKRTPMLKQLREGLGVYNLINLMEKKPDECRRLFVFGHNEKVDSNYIMSHIDPQLSPQGSRKQAQETKILEYLQDFLYELEDAEQADNEEVLTLTVPMVMQWMTGQAHKHLLVSERNTFKVTVIFDHHCLEHTPGHTVCYPVVSACTSTVTFPMAHLSDYESFKSNFSTAVTYGFSFERL</sequence>
<evidence type="ECO:0000259" key="4">
    <source>
        <dbReference type="PROSITE" id="PS50237"/>
    </source>
</evidence>
<keyword evidence="2 3" id="KW-0833">Ubl conjugation pathway</keyword>
<comment type="caution">
    <text evidence="3">Lacks conserved residue(s) required for the propagation of feature annotation.</text>
</comment>
<organism evidence="5 6">
    <name type="scientific">Poecilia formosa</name>
    <name type="common">Amazon molly</name>
    <name type="synonym">Limia formosa</name>
    <dbReference type="NCBI Taxonomy" id="48698"/>
    <lineage>
        <taxon>Eukaryota</taxon>
        <taxon>Metazoa</taxon>
        <taxon>Chordata</taxon>
        <taxon>Craniata</taxon>
        <taxon>Vertebrata</taxon>
        <taxon>Euteleostomi</taxon>
        <taxon>Actinopterygii</taxon>
        <taxon>Neopterygii</taxon>
        <taxon>Teleostei</taxon>
        <taxon>Neoteleostei</taxon>
        <taxon>Acanthomorphata</taxon>
        <taxon>Ovalentaria</taxon>
        <taxon>Atherinomorphae</taxon>
        <taxon>Cyprinodontiformes</taxon>
        <taxon>Poeciliidae</taxon>
        <taxon>Poeciliinae</taxon>
        <taxon>Poecilia</taxon>
    </lineage>
</organism>
<dbReference type="PROSITE" id="PS50237">
    <property type="entry name" value="HECT"/>
    <property type="match status" value="1"/>
</dbReference>
<dbReference type="Ensembl" id="ENSPFOT00000001371.2">
    <property type="protein sequence ID" value="ENSPFOP00000001368.2"/>
    <property type="gene ID" value="ENSPFOG00000001403.2"/>
</dbReference>
<dbReference type="InterPro" id="IPR035983">
    <property type="entry name" value="Hect_E3_ubiquitin_ligase"/>
</dbReference>
<dbReference type="EMBL" id="AYCK01026632">
    <property type="status" value="NOT_ANNOTATED_CDS"/>
    <property type="molecule type" value="Genomic_DNA"/>
</dbReference>
<keyword evidence="1" id="KW-0808">Transferase</keyword>
<dbReference type="SUPFAM" id="SSF56204">
    <property type="entry name" value="Hect, E3 ligase catalytic domain"/>
    <property type="match status" value="1"/>
</dbReference>
<dbReference type="InterPro" id="IPR000569">
    <property type="entry name" value="HECT_dom"/>
</dbReference>
<dbReference type="GO" id="GO:0004842">
    <property type="term" value="F:ubiquitin-protein transferase activity"/>
    <property type="evidence" value="ECO:0007669"/>
    <property type="project" value="InterPro"/>
</dbReference>
<dbReference type="Proteomes" id="UP000028760">
    <property type="component" value="Unassembled WGS sequence"/>
</dbReference>
<dbReference type="STRING" id="48698.ENSPFOP00000001368"/>
<evidence type="ECO:0000313" key="6">
    <source>
        <dbReference type="Proteomes" id="UP000028760"/>
    </source>
</evidence>
<accession>A0A087X6G5</accession>
<dbReference type="OMA" id="FLQEWCY"/>
<protein>
    <recommendedName>
        <fullName evidence="4">HECT domain-containing protein</fullName>
    </recommendedName>
</protein>